<dbReference type="Gene3D" id="3.40.50.180">
    <property type="entry name" value="Methylesterase CheB, C-terminal domain"/>
    <property type="match status" value="1"/>
</dbReference>
<dbReference type="SUPFAM" id="SSF52738">
    <property type="entry name" value="Methylesterase CheB, C-terminal domain"/>
    <property type="match status" value="1"/>
</dbReference>
<dbReference type="InterPro" id="IPR001789">
    <property type="entry name" value="Sig_transdc_resp-reg_receiver"/>
</dbReference>
<keyword evidence="3 5" id="KW-0378">Hydrolase</keyword>
<dbReference type="GO" id="GO:0000156">
    <property type="term" value="F:phosphorelay response regulator activity"/>
    <property type="evidence" value="ECO:0007669"/>
    <property type="project" value="InterPro"/>
</dbReference>
<evidence type="ECO:0000256" key="2">
    <source>
        <dbReference type="ARBA" id="ARBA00022500"/>
    </source>
</evidence>
<comment type="catalytic activity">
    <reaction evidence="4 5">
        <text>[protein]-L-glutamate 5-O-methyl ester + H2O = L-glutamyl-[protein] + methanol + H(+)</text>
        <dbReference type="Rhea" id="RHEA:23236"/>
        <dbReference type="Rhea" id="RHEA-COMP:10208"/>
        <dbReference type="Rhea" id="RHEA-COMP:10311"/>
        <dbReference type="ChEBI" id="CHEBI:15377"/>
        <dbReference type="ChEBI" id="CHEBI:15378"/>
        <dbReference type="ChEBI" id="CHEBI:17790"/>
        <dbReference type="ChEBI" id="CHEBI:29973"/>
        <dbReference type="ChEBI" id="CHEBI:82795"/>
        <dbReference type="EC" id="3.1.1.61"/>
    </reaction>
</comment>
<dbReference type="EMBL" id="CP048877">
    <property type="protein sequence ID" value="QIJ71820.1"/>
    <property type="molecule type" value="Genomic_DNA"/>
</dbReference>
<accession>A0A6G7PW23</accession>
<evidence type="ECO:0000313" key="7">
    <source>
        <dbReference type="EMBL" id="QIJ71820.1"/>
    </source>
</evidence>
<keyword evidence="8" id="KW-1185">Reference proteome</keyword>
<feature type="compositionally biased region" description="Pro residues" evidence="6">
    <location>
        <begin position="154"/>
        <end position="165"/>
    </location>
</feature>
<proteinExistence type="inferred from homology"/>
<dbReference type="Pfam" id="PF00072">
    <property type="entry name" value="Response_reg"/>
    <property type="match status" value="1"/>
</dbReference>
<dbReference type="PIRSF" id="PIRSF000876">
    <property type="entry name" value="RR_chemtxs_CheB"/>
    <property type="match status" value="1"/>
</dbReference>
<sequence length="373" mass="40429">MKIRVLVVDDSAVFRRILSEALSSDPEIEVVGTAANGKLALDKMGRLRPDVVILDVEMPVMDGLSTLREMRRRFPQIGAIMFSSLTEKGAKVTIEALALGAFDFVPKPAKSGSFKESVVRIEQELIPKIKAYAQKKKRPVAIRPRPVARAARPTPAPVRPAPTSPRAPLSLAAMRRREVVAIGVSTGGPNALAEVIPQLPVNFPAPVLIVQHMPPFFTAQLALRLDQASKLKVVEAQAGMPVVAGRVYIAPGDFHMEVRESGGVKTIYLHKGPPENSCRPAVDVLFRSVASVYDGRSVAVIMTGMGRDGFVGCQRIKEAGGYVIAQDEATSVVWGMPKFVAEAGLADQVLPIQDIPRTLVEIFKVRQHEARSL</sequence>
<dbReference type="GO" id="GO:0006935">
    <property type="term" value="P:chemotaxis"/>
    <property type="evidence" value="ECO:0007669"/>
    <property type="project" value="UniProtKB-UniRule"/>
</dbReference>
<feature type="active site" evidence="5">
    <location>
        <position position="308"/>
    </location>
</feature>
<dbReference type="RefSeq" id="WP_166032038.1">
    <property type="nucleotide sequence ID" value="NZ_CP048877.1"/>
</dbReference>
<evidence type="ECO:0000313" key="8">
    <source>
        <dbReference type="Proteomes" id="UP000502179"/>
    </source>
</evidence>
<feature type="region of interest" description="Disordered" evidence="6">
    <location>
        <begin position="147"/>
        <end position="166"/>
    </location>
</feature>
<dbReference type="PROSITE" id="PS50110">
    <property type="entry name" value="RESPONSE_REGULATORY"/>
    <property type="match status" value="1"/>
</dbReference>
<evidence type="ECO:0000256" key="1">
    <source>
        <dbReference type="ARBA" id="ARBA00022490"/>
    </source>
</evidence>
<feature type="active site" evidence="5">
    <location>
        <position position="185"/>
    </location>
</feature>
<keyword evidence="1 5" id="KW-0963">Cytoplasm</keyword>
<keyword evidence="2 5" id="KW-0145">Chemotaxis</keyword>
<gene>
    <name evidence="5" type="primary">cheB</name>
    <name evidence="7" type="ORF">G4V39_05880</name>
</gene>
<dbReference type="InterPro" id="IPR008248">
    <property type="entry name" value="CheB-like"/>
</dbReference>
<dbReference type="PANTHER" id="PTHR42872">
    <property type="entry name" value="PROTEIN-GLUTAMATE METHYLESTERASE/PROTEIN-GLUTAMINE GLUTAMINASE"/>
    <property type="match status" value="1"/>
</dbReference>
<evidence type="ECO:0000256" key="3">
    <source>
        <dbReference type="ARBA" id="ARBA00022801"/>
    </source>
</evidence>
<dbReference type="CDD" id="cd16432">
    <property type="entry name" value="CheB_Rec"/>
    <property type="match status" value="1"/>
</dbReference>
<dbReference type="InterPro" id="IPR035909">
    <property type="entry name" value="CheB_C"/>
</dbReference>
<dbReference type="NCBIfam" id="NF001965">
    <property type="entry name" value="PRK00742.1"/>
    <property type="match status" value="1"/>
</dbReference>
<comment type="similarity">
    <text evidence="5">Belongs to the CheB family.</text>
</comment>
<name>A0A6G7PW23_9BACT</name>
<dbReference type="KEGG" id="tav:G4V39_05880"/>
<dbReference type="GO" id="GO:0050568">
    <property type="term" value="F:protein-glutamine glutaminase activity"/>
    <property type="evidence" value="ECO:0007669"/>
    <property type="project" value="UniProtKB-UniRule"/>
</dbReference>
<feature type="active site" evidence="5">
    <location>
        <position position="212"/>
    </location>
</feature>
<evidence type="ECO:0000256" key="6">
    <source>
        <dbReference type="SAM" id="MobiDB-lite"/>
    </source>
</evidence>
<dbReference type="PANTHER" id="PTHR42872:SF6">
    <property type="entry name" value="PROTEIN-GLUTAMATE METHYLESTERASE_PROTEIN-GLUTAMINE GLUTAMINASE"/>
    <property type="match status" value="1"/>
</dbReference>
<dbReference type="Gene3D" id="3.40.50.2300">
    <property type="match status" value="1"/>
</dbReference>
<dbReference type="HAMAP" id="MF_00099">
    <property type="entry name" value="CheB_chemtxs"/>
    <property type="match status" value="1"/>
</dbReference>
<reference evidence="7 8" key="1">
    <citation type="submission" date="2020-02" db="EMBL/GenBank/DDBJ databases">
        <title>Genome analysis of Thermosulfuriphilus ammonigenes ST65T, an anaerobic thermophilic chemolithoautotrophic bacterium isolated from a deep-sea hydrothermal vent.</title>
        <authorList>
            <person name="Slobodkina G."/>
            <person name="Allioux M."/>
            <person name="Merkel A."/>
            <person name="Alain K."/>
            <person name="Jebbar M."/>
            <person name="Slobodkin A."/>
        </authorList>
    </citation>
    <scope>NUCLEOTIDE SEQUENCE [LARGE SCALE GENOMIC DNA]</scope>
    <source>
        <strain evidence="7 8">ST65</strain>
    </source>
</reference>
<comment type="domain">
    <text evidence="5">Contains a C-terminal catalytic domain, and an N-terminal region which modulates catalytic activity.</text>
</comment>
<keyword evidence="5" id="KW-0597">Phosphoprotein</keyword>
<feature type="modified residue" description="4-aspartylphosphate" evidence="5">
    <location>
        <position position="55"/>
    </location>
</feature>
<dbReference type="CDD" id="cd17541">
    <property type="entry name" value="REC_CheB-like"/>
    <property type="match status" value="1"/>
</dbReference>
<dbReference type="EC" id="3.5.1.44" evidence="5"/>
<dbReference type="Pfam" id="PF01339">
    <property type="entry name" value="CheB_methylest"/>
    <property type="match status" value="1"/>
</dbReference>
<evidence type="ECO:0000256" key="4">
    <source>
        <dbReference type="ARBA" id="ARBA00048267"/>
    </source>
</evidence>
<comment type="PTM">
    <text evidence="5">Phosphorylated by CheA. Phosphorylation of the N-terminal regulatory domain activates the methylesterase activity.</text>
</comment>
<dbReference type="InterPro" id="IPR000673">
    <property type="entry name" value="Sig_transdc_resp-reg_Me-estase"/>
</dbReference>
<protein>
    <recommendedName>
        <fullName evidence="5">Protein-glutamate methylesterase/protein-glutamine glutaminase</fullName>
        <ecNumber evidence="5">3.1.1.61</ecNumber>
        <ecNumber evidence="5">3.5.1.44</ecNumber>
    </recommendedName>
</protein>
<dbReference type="PROSITE" id="PS50122">
    <property type="entry name" value="CHEB"/>
    <property type="match status" value="1"/>
</dbReference>
<dbReference type="GO" id="GO:0008984">
    <property type="term" value="F:protein-glutamate methylesterase activity"/>
    <property type="evidence" value="ECO:0007669"/>
    <property type="project" value="UniProtKB-UniRule"/>
</dbReference>
<comment type="function">
    <text evidence="5">Involved in chemotaxis. Part of a chemotaxis signal transduction system that modulates chemotaxis in response to various stimuli. Catalyzes the demethylation of specific methylglutamate residues introduced into the chemoreceptors (methyl-accepting chemotaxis proteins or MCP) by CheR. Also mediates the irreversible deamidation of specific glutamine residues to glutamic acid.</text>
</comment>
<dbReference type="EC" id="3.1.1.61" evidence="5"/>
<comment type="catalytic activity">
    <reaction evidence="5">
        <text>L-glutaminyl-[protein] + H2O = L-glutamyl-[protein] + NH4(+)</text>
        <dbReference type="Rhea" id="RHEA:16441"/>
        <dbReference type="Rhea" id="RHEA-COMP:10207"/>
        <dbReference type="Rhea" id="RHEA-COMP:10208"/>
        <dbReference type="ChEBI" id="CHEBI:15377"/>
        <dbReference type="ChEBI" id="CHEBI:28938"/>
        <dbReference type="ChEBI" id="CHEBI:29973"/>
        <dbReference type="ChEBI" id="CHEBI:30011"/>
        <dbReference type="EC" id="3.5.1.44"/>
    </reaction>
</comment>
<dbReference type="Proteomes" id="UP000502179">
    <property type="component" value="Chromosome"/>
</dbReference>
<dbReference type="InterPro" id="IPR011006">
    <property type="entry name" value="CheY-like_superfamily"/>
</dbReference>
<dbReference type="SUPFAM" id="SSF52172">
    <property type="entry name" value="CheY-like"/>
    <property type="match status" value="1"/>
</dbReference>
<dbReference type="SMART" id="SM00448">
    <property type="entry name" value="REC"/>
    <property type="match status" value="1"/>
</dbReference>
<organism evidence="7 8">
    <name type="scientific">Thermosulfuriphilus ammonigenes</name>
    <dbReference type="NCBI Taxonomy" id="1936021"/>
    <lineage>
        <taxon>Bacteria</taxon>
        <taxon>Pseudomonadati</taxon>
        <taxon>Thermodesulfobacteriota</taxon>
        <taxon>Thermodesulfobacteria</taxon>
        <taxon>Thermodesulfobacteriales</taxon>
        <taxon>Thermodesulfobacteriaceae</taxon>
        <taxon>Thermosulfuriphilus</taxon>
    </lineage>
</organism>
<comment type="subcellular location">
    <subcellularLocation>
        <location evidence="5">Cytoplasm</location>
    </subcellularLocation>
</comment>
<dbReference type="AlphaFoldDB" id="A0A6G7PW23"/>
<dbReference type="GO" id="GO:0005737">
    <property type="term" value="C:cytoplasm"/>
    <property type="evidence" value="ECO:0007669"/>
    <property type="project" value="UniProtKB-SubCell"/>
</dbReference>
<evidence type="ECO:0000256" key="5">
    <source>
        <dbReference type="HAMAP-Rule" id="MF_00099"/>
    </source>
</evidence>